<dbReference type="RefSeq" id="WP_077922026.1">
    <property type="nucleotide sequence ID" value="NZ_SBLB01000011.1"/>
</dbReference>
<name>A0A4Q2UHE8_9BACT</name>
<dbReference type="CDD" id="cd02947">
    <property type="entry name" value="TRX_family"/>
    <property type="match status" value="1"/>
</dbReference>
<gene>
    <name evidence="2" type="ORF">EQG79_27675</name>
</gene>
<comment type="caution">
    <text evidence="2">The sequence shown here is derived from an EMBL/GenBank/DDBJ whole genome shotgun (WGS) entry which is preliminary data.</text>
</comment>
<dbReference type="AlphaFoldDB" id="A0A4Q2UHE8"/>
<dbReference type="Pfam" id="PF00085">
    <property type="entry name" value="Thioredoxin"/>
    <property type="match status" value="1"/>
</dbReference>
<organism evidence="2 3">
    <name type="scientific">Spirosoma sordidisoli</name>
    <dbReference type="NCBI Taxonomy" id="2502893"/>
    <lineage>
        <taxon>Bacteria</taxon>
        <taxon>Pseudomonadati</taxon>
        <taxon>Bacteroidota</taxon>
        <taxon>Cytophagia</taxon>
        <taxon>Cytophagales</taxon>
        <taxon>Cytophagaceae</taxon>
        <taxon>Spirosoma</taxon>
    </lineage>
</organism>
<evidence type="ECO:0000313" key="2">
    <source>
        <dbReference type="EMBL" id="RYC66885.1"/>
    </source>
</evidence>
<dbReference type="EMBL" id="SBLB01000011">
    <property type="protein sequence ID" value="RYC66885.1"/>
    <property type="molecule type" value="Genomic_DNA"/>
</dbReference>
<dbReference type="InterPro" id="IPR036249">
    <property type="entry name" value="Thioredoxin-like_sf"/>
</dbReference>
<dbReference type="Proteomes" id="UP000290407">
    <property type="component" value="Unassembled WGS sequence"/>
</dbReference>
<keyword evidence="3" id="KW-1185">Reference proteome</keyword>
<protein>
    <submittedName>
        <fullName evidence="2">Thioredoxin</fullName>
    </submittedName>
</protein>
<feature type="domain" description="Thioredoxin" evidence="1">
    <location>
        <begin position="41"/>
        <end position="99"/>
    </location>
</feature>
<proteinExistence type="predicted"/>
<dbReference type="Gene3D" id="3.40.30.10">
    <property type="entry name" value="Glutaredoxin"/>
    <property type="match status" value="1"/>
</dbReference>
<evidence type="ECO:0000313" key="3">
    <source>
        <dbReference type="Proteomes" id="UP000290407"/>
    </source>
</evidence>
<dbReference type="SUPFAM" id="SSF52833">
    <property type="entry name" value="Thioredoxin-like"/>
    <property type="match status" value="1"/>
</dbReference>
<sequence length="107" mass="11955">MQSSDTRPFLVPAKTAVLLIFMPSDADSRQQRVSLTILADSLQTMLGDAVRVLKIDETAHPEVMRSFDVEKLPAFILVRQGIELWRQEGTTAEAARLAETTQQLLET</sequence>
<reference evidence="2 3" key="1">
    <citation type="submission" date="2019-01" db="EMBL/GenBank/DDBJ databases">
        <title>Spirosoma flava sp. nov., a propanil-degrading bacterium isolated from herbicide-contaminated soil.</title>
        <authorList>
            <person name="Zhang L."/>
            <person name="Jiang J.-D."/>
        </authorList>
    </citation>
    <scope>NUCLEOTIDE SEQUENCE [LARGE SCALE GENOMIC DNA]</scope>
    <source>
        <strain evidence="2 3">TY50</strain>
    </source>
</reference>
<accession>A0A4Q2UHE8</accession>
<evidence type="ECO:0000259" key="1">
    <source>
        <dbReference type="Pfam" id="PF00085"/>
    </source>
</evidence>
<dbReference type="InterPro" id="IPR013766">
    <property type="entry name" value="Thioredoxin_domain"/>
</dbReference>